<dbReference type="KEGG" id="pmes:FX988_04098"/>
<evidence type="ECO:0000256" key="1">
    <source>
        <dbReference type="SAM" id="MobiDB-lite"/>
    </source>
</evidence>
<dbReference type="Pfam" id="PF14064">
    <property type="entry name" value="HmuY"/>
    <property type="match status" value="1"/>
</dbReference>
<evidence type="ECO:0000313" key="4">
    <source>
        <dbReference type="Proteomes" id="UP000464524"/>
    </source>
</evidence>
<sequence>MKISYLASLSAVMLLTACGGSSSSSDSVEPSPTEPTTPVVEEGTIVGPFSTGTTSEPMRVYFDLDTGAALELTDEEAAENSVWDIAFQRTKVYLNTHSENSVGAFFTDVNSDFYDATGAVVVDSFLNADADSELDDYLAVSATDIPEETSFVGDSEESVIGDKFYDYDLTTHVVTANDDRYFIVDSDEAYTKFRVTDLATQGRTLSSITFGVAIQDTLAGDTEFGAESALTINTADCTDDIYIDFGLGAVMSATDAWDITLACTTVDDISGAEFDIHIAEDATALVDEDNSYTAIDSEAVQFYGFTPDITQELAFDANPWYQYNLNGGHLLWSQYGVYLIKNNNTTYKMQITSYYDDAGTSGHYSFRFDALASE</sequence>
<name>A0A857JQW0_9ALTE</name>
<feature type="compositionally biased region" description="Low complexity" evidence="1">
    <location>
        <begin position="22"/>
        <end position="47"/>
    </location>
</feature>
<gene>
    <name evidence="3" type="ORF">FX988_04098</name>
</gene>
<dbReference type="PROSITE" id="PS51257">
    <property type="entry name" value="PROKAR_LIPOPROTEIN"/>
    <property type="match status" value="1"/>
</dbReference>
<keyword evidence="4" id="KW-1185">Reference proteome</keyword>
<evidence type="ECO:0000256" key="2">
    <source>
        <dbReference type="SAM" id="SignalP"/>
    </source>
</evidence>
<organism evidence="3 4">
    <name type="scientific">Paraglaciecola mesophila</name>
    <dbReference type="NCBI Taxonomy" id="197222"/>
    <lineage>
        <taxon>Bacteria</taxon>
        <taxon>Pseudomonadati</taxon>
        <taxon>Pseudomonadota</taxon>
        <taxon>Gammaproteobacteria</taxon>
        <taxon>Alteromonadales</taxon>
        <taxon>Alteromonadaceae</taxon>
        <taxon>Paraglaciecola</taxon>
    </lineage>
</organism>
<dbReference type="CDD" id="cd12105">
    <property type="entry name" value="HmuY"/>
    <property type="match status" value="2"/>
</dbReference>
<evidence type="ECO:0008006" key="5">
    <source>
        <dbReference type="Google" id="ProtNLM"/>
    </source>
</evidence>
<proteinExistence type="predicted"/>
<dbReference type="RefSeq" id="WP_160181879.1">
    <property type="nucleotide sequence ID" value="NZ_CP047656.1"/>
</dbReference>
<dbReference type="AlphaFoldDB" id="A0A857JQW0"/>
<accession>A0A857JQW0</accession>
<feature type="chain" id="PRO_5032617013" description="HmuY protein" evidence="2">
    <location>
        <begin position="25"/>
        <end position="374"/>
    </location>
</feature>
<protein>
    <recommendedName>
        <fullName evidence="5">HmuY protein</fullName>
    </recommendedName>
</protein>
<dbReference type="EMBL" id="CP047656">
    <property type="protein sequence ID" value="QHJ13818.1"/>
    <property type="molecule type" value="Genomic_DNA"/>
</dbReference>
<reference evidence="3 4" key="1">
    <citation type="submission" date="2019-12" db="EMBL/GenBank/DDBJ databases">
        <title>Genome sequencing and assembly of endphytes of Porphyra tenera.</title>
        <authorList>
            <person name="Park J.M."/>
            <person name="Shin R."/>
            <person name="Jo S.H."/>
        </authorList>
    </citation>
    <scope>NUCLEOTIDE SEQUENCE [LARGE SCALE GENOMIC DNA]</scope>
    <source>
        <strain evidence="3 4">GPM4</strain>
    </source>
</reference>
<keyword evidence="2" id="KW-0732">Signal</keyword>
<dbReference type="OrthoDB" id="335087at2"/>
<feature type="signal peptide" evidence="2">
    <location>
        <begin position="1"/>
        <end position="24"/>
    </location>
</feature>
<feature type="region of interest" description="Disordered" evidence="1">
    <location>
        <begin position="22"/>
        <end position="48"/>
    </location>
</feature>
<dbReference type="InterPro" id="IPR025921">
    <property type="entry name" value="HmuY"/>
</dbReference>
<dbReference type="Proteomes" id="UP000464524">
    <property type="component" value="Chromosome"/>
</dbReference>
<evidence type="ECO:0000313" key="3">
    <source>
        <dbReference type="EMBL" id="QHJ13818.1"/>
    </source>
</evidence>